<proteinExistence type="predicted"/>
<organism evidence="5">
    <name type="scientific">Oxalobacter aliiformigenes</name>
    <dbReference type="NCBI Taxonomy" id="2946593"/>
    <lineage>
        <taxon>Bacteria</taxon>
        <taxon>Pseudomonadati</taxon>
        <taxon>Pseudomonadota</taxon>
        <taxon>Betaproteobacteria</taxon>
        <taxon>Burkholderiales</taxon>
        <taxon>Oxalobacteraceae</taxon>
        <taxon>Oxalobacter</taxon>
    </lineage>
</organism>
<dbReference type="PRINTS" id="PR00455">
    <property type="entry name" value="HTHTETR"/>
</dbReference>
<dbReference type="PANTHER" id="PTHR43479">
    <property type="entry name" value="ACREF/ENVCD OPERON REPRESSOR-RELATED"/>
    <property type="match status" value="1"/>
</dbReference>
<dbReference type="PROSITE" id="PS01081">
    <property type="entry name" value="HTH_TETR_1"/>
    <property type="match status" value="1"/>
</dbReference>
<name>A0A9E9LB15_9BURK</name>
<evidence type="ECO:0000313" key="5">
    <source>
        <dbReference type="EMBL" id="WAV91071.1"/>
    </source>
</evidence>
<dbReference type="InterPro" id="IPR050624">
    <property type="entry name" value="HTH-type_Tx_Regulator"/>
</dbReference>
<dbReference type="Pfam" id="PF00440">
    <property type="entry name" value="TetR_N"/>
    <property type="match status" value="1"/>
</dbReference>
<dbReference type="InterPro" id="IPR009057">
    <property type="entry name" value="Homeodomain-like_sf"/>
</dbReference>
<keyword evidence="4" id="KW-0804">Transcription</keyword>
<gene>
    <name evidence="5" type="ORF">NB646_09665</name>
</gene>
<dbReference type="RefSeq" id="WP_269283231.1">
    <property type="nucleotide sequence ID" value="NZ_CP098251.1"/>
</dbReference>
<protein>
    <submittedName>
        <fullName evidence="5">TetR family transcriptional regulator</fullName>
    </submittedName>
</protein>
<dbReference type="EMBL" id="CP098251">
    <property type="protein sequence ID" value="WAV91071.1"/>
    <property type="molecule type" value="Genomic_DNA"/>
</dbReference>
<reference evidence="5" key="1">
    <citation type="journal article" date="2022" name="Front. Microbiol.">
        <title>New perspectives on an old grouping: The genomic and phenotypic variability of Oxalobacter formigenes and the implications for calcium oxalate stone prevention.</title>
        <authorList>
            <person name="Chmiel J.A."/>
            <person name="Carr C."/>
            <person name="Stuivenberg G.A."/>
            <person name="Venema R."/>
            <person name="Chanyi R.M."/>
            <person name="Al K.F."/>
            <person name="Giguere D."/>
            <person name="Say H."/>
            <person name="Akouris P.P."/>
            <person name="Dominguez Romero S.A."/>
            <person name="Kwong A."/>
            <person name="Tai V."/>
            <person name="Koval S.F."/>
            <person name="Razvi H."/>
            <person name="Bjazevic J."/>
            <person name="Burton J.P."/>
        </authorList>
    </citation>
    <scope>NUCLEOTIDE SEQUENCE</scope>
    <source>
        <strain evidence="5">OxK</strain>
    </source>
</reference>
<evidence type="ECO:0000256" key="3">
    <source>
        <dbReference type="ARBA" id="ARBA00023125"/>
    </source>
</evidence>
<dbReference type="SUPFAM" id="SSF46689">
    <property type="entry name" value="Homeodomain-like"/>
    <property type="match status" value="1"/>
</dbReference>
<sequence length="212" mass="24496">MEKDTASRKKTLDTRDRILDAAEDVFYDKGYSNTTLNEIAEAASVTRGAIYWHFKNKEDLFEAMCSRVRQPMGEMIEEIVEKDATDPIAQLSKTHEFIMLEVIGNPHYRKVLTILFHKCEFTSETDQIVIQQKAWQTYSKKIIQRILVNAQMKNQLPADLDIELANNLLGFVFKGLLADWLFMPDSFDLIKSARKVNDAIFDLMRSSSHLKK</sequence>
<dbReference type="Proteomes" id="UP001164819">
    <property type="component" value="Chromosome"/>
</dbReference>
<dbReference type="InterPro" id="IPR036271">
    <property type="entry name" value="Tet_transcr_reg_TetR-rel_C_sf"/>
</dbReference>
<dbReference type="PROSITE" id="PS50977">
    <property type="entry name" value="HTH_TETR_2"/>
    <property type="match status" value="1"/>
</dbReference>
<evidence type="ECO:0000256" key="4">
    <source>
        <dbReference type="ARBA" id="ARBA00023163"/>
    </source>
</evidence>
<dbReference type="SUPFAM" id="SSF48498">
    <property type="entry name" value="Tetracyclin repressor-like, C-terminal domain"/>
    <property type="match status" value="1"/>
</dbReference>
<dbReference type="InterPro" id="IPR001647">
    <property type="entry name" value="HTH_TetR"/>
</dbReference>
<accession>A0A9E9LB15</accession>
<keyword evidence="1" id="KW-0678">Repressor</keyword>
<dbReference type="Pfam" id="PF08361">
    <property type="entry name" value="TetR_C_2"/>
    <property type="match status" value="1"/>
</dbReference>
<dbReference type="AlphaFoldDB" id="A0A9E9LB15"/>
<keyword evidence="3" id="KW-0238">DNA-binding</keyword>
<dbReference type="Gene3D" id="1.10.357.10">
    <property type="entry name" value="Tetracycline Repressor, domain 2"/>
    <property type="match status" value="1"/>
</dbReference>
<dbReference type="InterPro" id="IPR023772">
    <property type="entry name" value="DNA-bd_HTH_TetR-type_CS"/>
</dbReference>
<keyword evidence="2" id="KW-0805">Transcription regulation</keyword>
<dbReference type="PANTHER" id="PTHR43479:SF11">
    <property type="entry name" value="ACREF_ENVCD OPERON REPRESSOR-RELATED"/>
    <property type="match status" value="1"/>
</dbReference>
<evidence type="ECO:0000256" key="2">
    <source>
        <dbReference type="ARBA" id="ARBA00023015"/>
    </source>
</evidence>
<dbReference type="GO" id="GO:0003677">
    <property type="term" value="F:DNA binding"/>
    <property type="evidence" value="ECO:0007669"/>
    <property type="project" value="UniProtKB-UniRule"/>
</dbReference>
<evidence type="ECO:0000256" key="1">
    <source>
        <dbReference type="ARBA" id="ARBA00022491"/>
    </source>
</evidence>
<dbReference type="InterPro" id="IPR013572">
    <property type="entry name" value="Tscrpt_reg_MAATS_C"/>
</dbReference>